<feature type="transmembrane region" description="Helical" evidence="1">
    <location>
        <begin position="350"/>
        <end position="370"/>
    </location>
</feature>
<feature type="transmembrane region" description="Helical" evidence="1">
    <location>
        <begin position="518"/>
        <end position="534"/>
    </location>
</feature>
<gene>
    <name evidence="4" type="primary">Dgri\GH12081</name>
    <name evidence="4" type="ORF">Dgri_GH12081</name>
</gene>
<dbReference type="InterPro" id="IPR006621">
    <property type="entry name" value="Nose-resist-to-fluoxetine_N"/>
</dbReference>
<sequence>MLQSLILLFVIGVLAKQSTGLESDSLLWRLTNLVQLQQNGTRQTTPCVKQLQILHYAWHEQQGWALKVFDASGSGYDNFMLGNSLWLGNPQTCRAVNEQLLRAVTQRQQQLLQQYAPFAFDYRLAYLRANSPWQLALSVKETPLLHIGLCVPRACDPNQLERLLHETLSTAGAGGHADRLQMRVELVYTKQPKLSAKFFASNAFRMLAALVAVILLLMLLAHNGWDAASPVIGCFNVASNWQRLWQLSADPQQIGVINGLRVCSAFGLLCLHVVWYLFYSVNHSSDLTSKMVKINLVPYFLPALLEVFFVVSGFLTVTNFLRNESLQCCIAEDTLSGNVRRCGRQLAHRYLRLAPLQFVMILMSVVSFAYHREASVFHLTNAADELCTRHWWRNLLFVQNLYPVKEMCCNWTWYLGCEMQLHIGAMVLLYLHTRYAHSVRRLVIMLLLGNIAYSALLPIILDVPLIFDLMYEKADWLYTKPTVRMSSYIIGSIYGYAHASGTGSPFEAVFPNKLAKSGLAVVALWLGITLLRSAGGASPLVLGCTVVILRVLLSAGIAHLILSSFKREQSATPTRCLVYFLEMKFFQRIDRVTYAVYLFNPVIILNLFYSLSNAIPTDDVILVFLCVANLVIVLVFSFALTLFFELPFNRLSNLLLGSINPKGKGSKIE</sequence>
<dbReference type="eggNOG" id="KOG3700">
    <property type="taxonomic scope" value="Eukaryota"/>
</dbReference>
<feature type="transmembrane region" description="Helical" evidence="1">
    <location>
        <begin position="592"/>
        <end position="609"/>
    </location>
</feature>
<dbReference type="InterPro" id="IPR002656">
    <property type="entry name" value="Acyl_transf_3_dom"/>
</dbReference>
<feature type="signal peptide" evidence="2">
    <location>
        <begin position="1"/>
        <end position="20"/>
    </location>
</feature>
<dbReference type="PANTHER" id="PTHR11161:SF15">
    <property type="entry name" value="GH19286P-RELATED"/>
    <property type="match status" value="1"/>
</dbReference>
<evidence type="ECO:0000256" key="2">
    <source>
        <dbReference type="SAM" id="SignalP"/>
    </source>
</evidence>
<feature type="transmembrane region" description="Helical" evidence="1">
    <location>
        <begin position="540"/>
        <end position="562"/>
    </location>
</feature>
<feature type="transmembrane region" description="Helical" evidence="1">
    <location>
        <begin position="203"/>
        <end position="221"/>
    </location>
</feature>
<dbReference type="AlphaFoldDB" id="B4JKB5"/>
<feature type="transmembrane region" description="Helical" evidence="1">
    <location>
        <begin position="299"/>
        <end position="317"/>
    </location>
</feature>
<keyword evidence="5" id="KW-1185">Reference proteome</keyword>
<feature type="transmembrane region" description="Helical" evidence="1">
    <location>
        <begin position="259"/>
        <end position="279"/>
    </location>
</feature>
<keyword evidence="1" id="KW-0812">Transmembrane</keyword>
<dbReference type="PANTHER" id="PTHR11161">
    <property type="entry name" value="O-ACYLTRANSFERASE"/>
    <property type="match status" value="1"/>
</dbReference>
<feature type="chain" id="PRO_5002809402" evidence="2">
    <location>
        <begin position="21"/>
        <end position="669"/>
    </location>
</feature>
<dbReference type="PhylomeDB" id="B4JKB5"/>
<dbReference type="Pfam" id="PF01757">
    <property type="entry name" value="Acyl_transf_3"/>
    <property type="match status" value="1"/>
</dbReference>
<dbReference type="Proteomes" id="UP000001070">
    <property type="component" value="Unassembled WGS sequence"/>
</dbReference>
<evidence type="ECO:0000313" key="5">
    <source>
        <dbReference type="Proteomes" id="UP000001070"/>
    </source>
</evidence>
<keyword evidence="2" id="KW-0732">Signal</keyword>
<dbReference type="GO" id="GO:0016747">
    <property type="term" value="F:acyltransferase activity, transferring groups other than amino-acyl groups"/>
    <property type="evidence" value="ECO:0007669"/>
    <property type="project" value="InterPro"/>
</dbReference>
<feature type="transmembrane region" description="Helical" evidence="1">
    <location>
        <begin position="443"/>
        <end position="467"/>
    </location>
</feature>
<feature type="transmembrane region" description="Helical" evidence="1">
    <location>
        <begin position="411"/>
        <end position="431"/>
    </location>
</feature>
<organism evidence="5">
    <name type="scientific">Drosophila grimshawi</name>
    <name type="common">Hawaiian fruit fly</name>
    <name type="synonym">Idiomyia grimshawi</name>
    <dbReference type="NCBI Taxonomy" id="7222"/>
    <lineage>
        <taxon>Eukaryota</taxon>
        <taxon>Metazoa</taxon>
        <taxon>Ecdysozoa</taxon>
        <taxon>Arthropoda</taxon>
        <taxon>Hexapoda</taxon>
        <taxon>Insecta</taxon>
        <taxon>Pterygota</taxon>
        <taxon>Neoptera</taxon>
        <taxon>Endopterygota</taxon>
        <taxon>Diptera</taxon>
        <taxon>Brachycera</taxon>
        <taxon>Muscomorpha</taxon>
        <taxon>Ephydroidea</taxon>
        <taxon>Drosophilidae</taxon>
        <taxon>Drosophila</taxon>
        <taxon>Hawaiian Drosophila</taxon>
    </lineage>
</organism>
<dbReference type="OrthoDB" id="7486572at2759"/>
<feature type="transmembrane region" description="Helical" evidence="1">
    <location>
        <begin position="621"/>
        <end position="644"/>
    </location>
</feature>
<dbReference type="SMART" id="SM00703">
    <property type="entry name" value="NRF"/>
    <property type="match status" value="1"/>
</dbReference>
<dbReference type="HOGENOM" id="CLU_007874_3_0_1"/>
<feature type="transmembrane region" description="Helical" evidence="1">
    <location>
        <begin position="487"/>
        <end position="506"/>
    </location>
</feature>
<dbReference type="InParanoid" id="B4JKB5"/>
<name>B4JKB5_DROGR</name>
<keyword evidence="1" id="KW-0472">Membrane</keyword>
<dbReference type="EMBL" id="CH916370">
    <property type="protein sequence ID" value="EDW00018.1"/>
    <property type="molecule type" value="Genomic_DNA"/>
</dbReference>
<protein>
    <submittedName>
        <fullName evidence="4">GH12081</fullName>
    </submittedName>
</protein>
<evidence type="ECO:0000313" key="4">
    <source>
        <dbReference type="EMBL" id="EDW00018.1"/>
    </source>
</evidence>
<reference evidence="4 5" key="1">
    <citation type="journal article" date="2007" name="Nature">
        <title>Evolution of genes and genomes on the Drosophila phylogeny.</title>
        <authorList>
            <consortium name="Drosophila 12 Genomes Consortium"/>
            <person name="Clark A.G."/>
            <person name="Eisen M.B."/>
            <person name="Smith D.R."/>
            <person name="Bergman C.M."/>
            <person name="Oliver B."/>
            <person name="Markow T.A."/>
            <person name="Kaufman T.C."/>
            <person name="Kellis M."/>
            <person name="Gelbart W."/>
            <person name="Iyer V.N."/>
            <person name="Pollard D.A."/>
            <person name="Sackton T.B."/>
            <person name="Larracuente A.M."/>
            <person name="Singh N.D."/>
            <person name="Abad J.P."/>
            <person name="Abt D.N."/>
            <person name="Adryan B."/>
            <person name="Aguade M."/>
            <person name="Akashi H."/>
            <person name="Anderson W.W."/>
            <person name="Aquadro C.F."/>
            <person name="Ardell D.H."/>
            <person name="Arguello R."/>
            <person name="Artieri C.G."/>
            <person name="Barbash D.A."/>
            <person name="Barker D."/>
            <person name="Barsanti P."/>
            <person name="Batterham P."/>
            <person name="Batzoglou S."/>
            <person name="Begun D."/>
            <person name="Bhutkar A."/>
            <person name="Blanco E."/>
            <person name="Bosak S.A."/>
            <person name="Bradley R.K."/>
            <person name="Brand A.D."/>
            <person name="Brent M.R."/>
            <person name="Brooks A.N."/>
            <person name="Brown R.H."/>
            <person name="Butlin R.K."/>
            <person name="Caggese C."/>
            <person name="Calvi B.R."/>
            <person name="Bernardo de Carvalho A."/>
            <person name="Caspi A."/>
            <person name="Castrezana S."/>
            <person name="Celniker S.E."/>
            <person name="Chang J.L."/>
            <person name="Chapple C."/>
            <person name="Chatterji S."/>
            <person name="Chinwalla A."/>
            <person name="Civetta A."/>
            <person name="Clifton S.W."/>
            <person name="Comeron J.M."/>
            <person name="Costello J.C."/>
            <person name="Coyne J.A."/>
            <person name="Daub J."/>
            <person name="David R.G."/>
            <person name="Delcher A.L."/>
            <person name="Delehaunty K."/>
            <person name="Do C.B."/>
            <person name="Ebling H."/>
            <person name="Edwards K."/>
            <person name="Eickbush T."/>
            <person name="Evans J.D."/>
            <person name="Filipski A."/>
            <person name="Findeiss S."/>
            <person name="Freyhult E."/>
            <person name="Fulton L."/>
            <person name="Fulton R."/>
            <person name="Garcia A.C."/>
            <person name="Gardiner A."/>
            <person name="Garfield D.A."/>
            <person name="Garvin B.E."/>
            <person name="Gibson G."/>
            <person name="Gilbert D."/>
            <person name="Gnerre S."/>
            <person name="Godfrey J."/>
            <person name="Good R."/>
            <person name="Gotea V."/>
            <person name="Gravely B."/>
            <person name="Greenberg A.J."/>
            <person name="Griffiths-Jones S."/>
            <person name="Gross S."/>
            <person name="Guigo R."/>
            <person name="Gustafson E.A."/>
            <person name="Haerty W."/>
            <person name="Hahn M.W."/>
            <person name="Halligan D.L."/>
            <person name="Halpern A.L."/>
            <person name="Halter G.M."/>
            <person name="Han M.V."/>
            <person name="Heger A."/>
            <person name="Hillier L."/>
            <person name="Hinrichs A.S."/>
            <person name="Holmes I."/>
            <person name="Hoskins R.A."/>
            <person name="Hubisz M.J."/>
            <person name="Hultmark D."/>
            <person name="Huntley M.A."/>
            <person name="Jaffe D.B."/>
            <person name="Jagadeeshan S."/>
            <person name="Jeck W.R."/>
            <person name="Johnson J."/>
            <person name="Jones C.D."/>
            <person name="Jordan W.C."/>
            <person name="Karpen G.H."/>
            <person name="Kataoka E."/>
            <person name="Keightley P.D."/>
            <person name="Kheradpour P."/>
            <person name="Kirkness E.F."/>
            <person name="Koerich L.B."/>
            <person name="Kristiansen K."/>
            <person name="Kudrna D."/>
            <person name="Kulathinal R.J."/>
            <person name="Kumar S."/>
            <person name="Kwok R."/>
            <person name="Lander E."/>
            <person name="Langley C.H."/>
            <person name="Lapoint R."/>
            <person name="Lazzaro B.P."/>
            <person name="Lee S.J."/>
            <person name="Levesque L."/>
            <person name="Li R."/>
            <person name="Lin C.F."/>
            <person name="Lin M.F."/>
            <person name="Lindblad-Toh K."/>
            <person name="Llopart A."/>
            <person name="Long M."/>
            <person name="Low L."/>
            <person name="Lozovsky E."/>
            <person name="Lu J."/>
            <person name="Luo M."/>
            <person name="Machado C.A."/>
            <person name="Makalowski W."/>
            <person name="Marzo M."/>
            <person name="Matsuda M."/>
            <person name="Matzkin L."/>
            <person name="McAllister B."/>
            <person name="McBride C.S."/>
            <person name="McKernan B."/>
            <person name="McKernan K."/>
            <person name="Mendez-Lago M."/>
            <person name="Minx P."/>
            <person name="Mollenhauer M.U."/>
            <person name="Montooth K."/>
            <person name="Mount S.M."/>
            <person name="Mu X."/>
            <person name="Myers E."/>
            <person name="Negre B."/>
            <person name="Newfeld S."/>
            <person name="Nielsen R."/>
            <person name="Noor M.A."/>
            <person name="O'Grady P."/>
            <person name="Pachter L."/>
            <person name="Papaceit M."/>
            <person name="Parisi M.J."/>
            <person name="Parisi M."/>
            <person name="Parts L."/>
            <person name="Pedersen J.S."/>
            <person name="Pesole G."/>
            <person name="Phillippy A.M."/>
            <person name="Ponting C.P."/>
            <person name="Pop M."/>
            <person name="Porcelli D."/>
            <person name="Powell J.R."/>
            <person name="Prohaska S."/>
            <person name="Pruitt K."/>
            <person name="Puig M."/>
            <person name="Quesneville H."/>
            <person name="Ram K.R."/>
            <person name="Rand D."/>
            <person name="Rasmussen M.D."/>
            <person name="Reed L.K."/>
            <person name="Reenan R."/>
            <person name="Reily A."/>
            <person name="Remington K.A."/>
            <person name="Rieger T.T."/>
            <person name="Ritchie M.G."/>
            <person name="Robin C."/>
            <person name="Rogers Y.H."/>
            <person name="Rohde C."/>
            <person name="Rozas J."/>
            <person name="Rubenfield M.J."/>
            <person name="Ruiz A."/>
            <person name="Russo S."/>
            <person name="Salzberg S.L."/>
            <person name="Sanchez-Gracia A."/>
            <person name="Saranga D.J."/>
            <person name="Sato H."/>
            <person name="Schaeffer S.W."/>
            <person name="Schatz M.C."/>
            <person name="Schlenke T."/>
            <person name="Schwartz R."/>
            <person name="Segarra C."/>
            <person name="Singh R.S."/>
            <person name="Sirot L."/>
            <person name="Sirota M."/>
            <person name="Sisneros N.B."/>
            <person name="Smith C.D."/>
            <person name="Smith T.F."/>
            <person name="Spieth J."/>
            <person name="Stage D.E."/>
            <person name="Stark A."/>
            <person name="Stephan W."/>
            <person name="Strausberg R.L."/>
            <person name="Strempel S."/>
            <person name="Sturgill D."/>
            <person name="Sutton G."/>
            <person name="Sutton G.G."/>
            <person name="Tao W."/>
            <person name="Teichmann S."/>
            <person name="Tobari Y.N."/>
            <person name="Tomimura Y."/>
            <person name="Tsolas J.M."/>
            <person name="Valente V.L."/>
            <person name="Venter E."/>
            <person name="Venter J.C."/>
            <person name="Vicario S."/>
            <person name="Vieira F.G."/>
            <person name="Vilella A.J."/>
            <person name="Villasante A."/>
            <person name="Walenz B."/>
            <person name="Wang J."/>
            <person name="Wasserman M."/>
            <person name="Watts T."/>
            <person name="Wilson D."/>
            <person name="Wilson R.K."/>
            <person name="Wing R.A."/>
            <person name="Wolfner M.F."/>
            <person name="Wong A."/>
            <person name="Wong G.K."/>
            <person name="Wu C.I."/>
            <person name="Wu G."/>
            <person name="Yamamoto D."/>
            <person name="Yang H.P."/>
            <person name="Yang S.P."/>
            <person name="Yorke J.A."/>
            <person name="Yoshida K."/>
            <person name="Zdobnov E."/>
            <person name="Zhang P."/>
            <person name="Zhang Y."/>
            <person name="Zimin A.V."/>
            <person name="Baldwin J."/>
            <person name="Abdouelleil A."/>
            <person name="Abdulkadir J."/>
            <person name="Abebe A."/>
            <person name="Abera B."/>
            <person name="Abreu J."/>
            <person name="Acer S.C."/>
            <person name="Aftuck L."/>
            <person name="Alexander A."/>
            <person name="An P."/>
            <person name="Anderson E."/>
            <person name="Anderson S."/>
            <person name="Arachi H."/>
            <person name="Azer M."/>
            <person name="Bachantsang P."/>
            <person name="Barry A."/>
            <person name="Bayul T."/>
            <person name="Berlin A."/>
            <person name="Bessette D."/>
            <person name="Bloom T."/>
            <person name="Blye J."/>
            <person name="Boguslavskiy L."/>
            <person name="Bonnet C."/>
            <person name="Boukhgalter B."/>
            <person name="Bourzgui I."/>
            <person name="Brown A."/>
            <person name="Cahill P."/>
            <person name="Channer S."/>
            <person name="Cheshatsang Y."/>
            <person name="Chuda L."/>
            <person name="Citroen M."/>
            <person name="Collymore A."/>
            <person name="Cooke P."/>
            <person name="Costello M."/>
            <person name="D'Aco K."/>
            <person name="Daza R."/>
            <person name="De Haan G."/>
            <person name="DeGray S."/>
            <person name="DeMaso C."/>
            <person name="Dhargay N."/>
            <person name="Dooley K."/>
            <person name="Dooley E."/>
            <person name="Doricent M."/>
            <person name="Dorje P."/>
            <person name="Dorjee K."/>
            <person name="Dupes A."/>
            <person name="Elong R."/>
            <person name="Falk J."/>
            <person name="Farina A."/>
            <person name="Faro S."/>
            <person name="Ferguson D."/>
            <person name="Fisher S."/>
            <person name="Foley C.D."/>
            <person name="Franke A."/>
            <person name="Friedrich D."/>
            <person name="Gadbois L."/>
            <person name="Gearin G."/>
            <person name="Gearin C.R."/>
            <person name="Giannoukos G."/>
            <person name="Goode T."/>
            <person name="Graham J."/>
            <person name="Grandbois E."/>
            <person name="Grewal S."/>
            <person name="Gyaltsen K."/>
            <person name="Hafez N."/>
            <person name="Hagos B."/>
            <person name="Hall J."/>
            <person name="Henson C."/>
            <person name="Hollinger A."/>
            <person name="Honan T."/>
            <person name="Huard M.D."/>
            <person name="Hughes L."/>
            <person name="Hurhula B."/>
            <person name="Husby M.E."/>
            <person name="Kamat A."/>
            <person name="Kanga B."/>
            <person name="Kashin S."/>
            <person name="Khazanovich D."/>
            <person name="Kisner P."/>
            <person name="Lance K."/>
            <person name="Lara M."/>
            <person name="Lee W."/>
            <person name="Lennon N."/>
            <person name="Letendre F."/>
            <person name="LeVine R."/>
            <person name="Lipovsky A."/>
            <person name="Liu X."/>
            <person name="Liu J."/>
            <person name="Liu S."/>
            <person name="Lokyitsang T."/>
            <person name="Lokyitsang Y."/>
            <person name="Lubonja R."/>
            <person name="Lui A."/>
            <person name="MacDonald P."/>
            <person name="Magnisalis V."/>
            <person name="Maru K."/>
            <person name="Matthews C."/>
            <person name="McCusker W."/>
            <person name="McDonough S."/>
            <person name="Mehta T."/>
            <person name="Meldrim J."/>
            <person name="Meneus L."/>
            <person name="Mihai O."/>
            <person name="Mihalev A."/>
            <person name="Mihova T."/>
            <person name="Mittelman R."/>
            <person name="Mlenga V."/>
            <person name="Montmayeur A."/>
            <person name="Mulrain L."/>
            <person name="Navidi A."/>
            <person name="Naylor J."/>
            <person name="Negash T."/>
            <person name="Nguyen T."/>
            <person name="Nguyen N."/>
            <person name="Nicol R."/>
            <person name="Norbu C."/>
            <person name="Norbu N."/>
            <person name="Novod N."/>
            <person name="O'Neill B."/>
            <person name="Osman S."/>
            <person name="Markiewicz E."/>
            <person name="Oyono O.L."/>
            <person name="Patti C."/>
            <person name="Phunkhang P."/>
            <person name="Pierre F."/>
            <person name="Priest M."/>
            <person name="Raghuraman S."/>
            <person name="Rege F."/>
            <person name="Reyes R."/>
            <person name="Rise C."/>
            <person name="Rogov P."/>
            <person name="Ross K."/>
            <person name="Ryan E."/>
            <person name="Settipalli S."/>
            <person name="Shea T."/>
            <person name="Sherpa N."/>
            <person name="Shi L."/>
            <person name="Shih D."/>
            <person name="Sparrow T."/>
            <person name="Spaulding J."/>
            <person name="Stalker J."/>
            <person name="Stange-Thomann N."/>
            <person name="Stavropoulos S."/>
            <person name="Stone C."/>
            <person name="Strader C."/>
            <person name="Tesfaye S."/>
            <person name="Thomson T."/>
            <person name="Thoulutsang Y."/>
            <person name="Thoulutsang D."/>
            <person name="Topham K."/>
            <person name="Topping I."/>
            <person name="Tsamla T."/>
            <person name="Vassiliev H."/>
            <person name="Vo A."/>
            <person name="Wangchuk T."/>
            <person name="Wangdi T."/>
            <person name="Weiand M."/>
            <person name="Wilkinson J."/>
            <person name="Wilson A."/>
            <person name="Yadav S."/>
            <person name="Young G."/>
            <person name="Yu Q."/>
            <person name="Zembek L."/>
            <person name="Zhong D."/>
            <person name="Zimmer A."/>
            <person name="Zwirko Z."/>
            <person name="Jaffe D.B."/>
            <person name="Alvarez P."/>
            <person name="Brockman W."/>
            <person name="Butler J."/>
            <person name="Chin C."/>
            <person name="Gnerre S."/>
            <person name="Grabherr M."/>
            <person name="Kleber M."/>
            <person name="Mauceli E."/>
            <person name="MacCallum I."/>
        </authorList>
    </citation>
    <scope>NUCLEOTIDE SEQUENCE [LARGE SCALE GENOMIC DNA]</scope>
    <source>
        <strain evidence="5">Tucson 15287-2541.00</strain>
    </source>
</reference>
<evidence type="ECO:0000259" key="3">
    <source>
        <dbReference type="SMART" id="SM00703"/>
    </source>
</evidence>
<evidence type="ECO:0000256" key="1">
    <source>
        <dbReference type="SAM" id="Phobius"/>
    </source>
</evidence>
<dbReference type="OMA" id="HLIICGT"/>
<accession>B4JKB5</accession>
<feature type="domain" description="Nose resistant-to-fluoxetine protein N-terminal" evidence="3">
    <location>
        <begin position="44"/>
        <end position="180"/>
    </location>
</feature>
<dbReference type="Pfam" id="PF20146">
    <property type="entry name" value="NRF"/>
    <property type="match status" value="1"/>
</dbReference>
<keyword evidence="1" id="KW-1133">Transmembrane helix</keyword>
<dbReference type="InterPro" id="IPR052728">
    <property type="entry name" value="O2_lipid_transport_reg"/>
</dbReference>
<proteinExistence type="predicted"/>